<dbReference type="InterPro" id="IPR003615">
    <property type="entry name" value="HNH_nuc"/>
</dbReference>
<gene>
    <name evidence="2" type="ORF">PDM29_09540</name>
</gene>
<proteinExistence type="predicted"/>
<dbReference type="EMBL" id="CP115541">
    <property type="protein sequence ID" value="WNH54496.1"/>
    <property type="molecule type" value="Genomic_DNA"/>
</dbReference>
<evidence type="ECO:0000259" key="1">
    <source>
        <dbReference type="Pfam" id="PF13391"/>
    </source>
</evidence>
<organism evidence="2 3">
    <name type="scientific">Stenotrophomonas oahuensis</name>
    <dbReference type="NCBI Taxonomy" id="3003271"/>
    <lineage>
        <taxon>Bacteria</taxon>
        <taxon>Pseudomonadati</taxon>
        <taxon>Pseudomonadota</taxon>
        <taxon>Gammaproteobacteria</taxon>
        <taxon>Lysobacterales</taxon>
        <taxon>Lysobacteraceae</taxon>
        <taxon>Stenotrophomonas</taxon>
    </lineage>
</organism>
<dbReference type="RefSeq" id="WP_311193586.1">
    <property type="nucleotide sequence ID" value="NZ_CP115541.1"/>
</dbReference>
<feature type="domain" description="HNH nuclease" evidence="1">
    <location>
        <begin position="7"/>
        <end position="49"/>
    </location>
</feature>
<keyword evidence="3" id="KW-1185">Reference proteome</keyword>
<evidence type="ECO:0000313" key="3">
    <source>
        <dbReference type="Proteomes" id="UP001302072"/>
    </source>
</evidence>
<dbReference type="Proteomes" id="UP001302072">
    <property type="component" value="Chromosome"/>
</dbReference>
<evidence type="ECO:0000313" key="2">
    <source>
        <dbReference type="EMBL" id="WNH54496.1"/>
    </source>
</evidence>
<name>A0ABY9YV82_9GAMM</name>
<sequence>MKLKIGEAAHISAKKEGEARYDHLMSDEARASVENGIWLCASCHTLVDKNNGADFPVTMLTAWKRTHEDLIRSLLHSHRSPVPLLRRFTEEGQIAQDVVDLLEMHGALFVDHHLEVSHHVSLSIERLRKDLSKLRQKIRYDTNLKDVIKDLYDVCREYMNHTSRYSSTQRQELDILRSRVGHKALLLREEYGCNVRGQLNSILPR</sequence>
<dbReference type="Pfam" id="PF13391">
    <property type="entry name" value="HNH_2"/>
    <property type="match status" value="1"/>
</dbReference>
<reference evidence="2 3" key="1">
    <citation type="submission" date="2022-12" db="EMBL/GenBank/DDBJ databases">
        <title>Two new species, Stenotrophomonas aracearum and Stenotrophomonas oahuensis, isolated from Anthurium (Araceae family) in Hawaii.</title>
        <authorList>
            <person name="Chunag S.C."/>
            <person name="Dobhal S."/>
            <person name="Alvarez A."/>
            <person name="Arif M."/>
        </authorList>
    </citation>
    <scope>NUCLEOTIDE SEQUENCE [LARGE SCALE GENOMIC DNA]</scope>
    <source>
        <strain evidence="2 3">A5586</strain>
    </source>
</reference>
<accession>A0ABY9YV82</accession>
<protein>
    <recommendedName>
        <fullName evidence="1">HNH nuclease domain-containing protein</fullName>
    </recommendedName>
</protein>